<dbReference type="AlphaFoldDB" id="A0A8H7QMX1"/>
<keyword evidence="6" id="KW-0779">Telomere</keyword>
<dbReference type="GO" id="GO:0098505">
    <property type="term" value="F:G-rich strand telomeric DNA binding"/>
    <property type="evidence" value="ECO:0007669"/>
    <property type="project" value="TreeGrafter"/>
</dbReference>
<dbReference type="InterPro" id="IPR011564">
    <property type="entry name" value="Telomer_end-bd_POT1/Cdc13"/>
</dbReference>
<evidence type="ECO:0000256" key="2">
    <source>
        <dbReference type="ARBA" id="ARBA00004574"/>
    </source>
</evidence>
<dbReference type="EMBL" id="JAEPRC010000517">
    <property type="protein sequence ID" value="KAG2195599.1"/>
    <property type="molecule type" value="Genomic_DNA"/>
</dbReference>
<keyword evidence="5" id="KW-0158">Chromosome</keyword>
<protein>
    <recommendedName>
        <fullName evidence="4">Protection of telomeres protein 1</fullName>
    </recommendedName>
</protein>
<dbReference type="GO" id="GO:0016233">
    <property type="term" value="P:telomere capping"/>
    <property type="evidence" value="ECO:0007669"/>
    <property type="project" value="TreeGrafter"/>
</dbReference>
<comment type="subcellular location">
    <subcellularLocation>
        <location evidence="2">Chromosome</location>
        <location evidence="2">Telomere</location>
    </subcellularLocation>
    <subcellularLocation>
        <location evidence="1">Nucleus</location>
    </subcellularLocation>
</comment>
<proteinExistence type="inferred from homology"/>
<feature type="domain" description="Telomeric single stranded DNA binding POT1/Cdc13" evidence="9">
    <location>
        <begin position="34"/>
        <end position="108"/>
    </location>
</feature>
<evidence type="ECO:0000256" key="1">
    <source>
        <dbReference type="ARBA" id="ARBA00004123"/>
    </source>
</evidence>
<dbReference type="Pfam" id="PF02765">
    <property type="entry name" value="POT1"/>
    <property type="match status" value="1"/>
</dbReference>
<evidence type="ECO:0000313" key="12">
    <source>
        <dbReference type="Proteomes" id="UP000650833"/>
    </source>
</evidence>
<reference evidence="11" key="1">
    <citation type="submission" date="2020-12" db="EMBL/GenBank/DDBJ databases">
        <title>Metabolic potential, ecology and presence of endohyphal bacteria is reflected in genomic diversity of Mucoromycotina.</title>
        <authorList>
            <person name="Muszewska A."/>
            <person name="Okrasinska A."/>
            <person name="Steczkiewicz K."/>
            <person name="Drgas O."/>
            <person name="Orlowska M."/>
            <person name="Perlinska-Lenart U."/>
            <person name="Aleksandrzak-Piekarczyk T."/>
            <person name="Szatraj K."/>
            <person name="Zielenkiewicz U."/>
            <person name="Pilsyk S."/>
            <person name="Malc E."/>
            <person name="Mieczkowski P."/>
            <person name="Kruszewska J.S."/>
            <person name="Biernat P."/>
            <person name="Pawlowska J."/>
        </authorList>
    </citation>
    <scope>NUCLEOTIDE SEQUENCE</scope>
    <source>
        <strain evidence="11">CBS 226.32</strain>
    </source>
</reference>
<evidence type="ECO:0000256" key="5">
    <source>
        <dbReference type="ARBA" id="ARBA00022454"/>
    </source>
</evidence>
<evidence type="ECO:0000256" key="8">
    <source>
        <dbReference type="ARBA" id="ARBA00023242"/>
    </source>
</evidence>
<dbReference type="InterPro" id="IPR032042">
    <property type="entry name" value="POT1PC"/>
</dbReference>
<dbReference type="GO" id="GO:0032210">
    <property type="term" value="P:regulation of telomere maintenance via telomerase"/>
    <property type="evidence" value="ECO:0007669"/>
    <property type="project" value="TreeGrafter"/>
</dbReference>
<dbReference type="Pfam" id="PF16686">
    <property type="entry name" value="POT1PC"/>
    <property type="match status" value="1"/>
</dbReference>
<dbReference type="GO" id="GO:0000783">
    <property type="term" value="C:nuclear telomere cap complex"/>
    <property type="evidence" value="ECO:0007669"/>
    <property type="project" value="TreeGrafter"/>
</dbReference>
<evidence type="ECO:0000256" key="3">
    <source>
        <dbReference type="ARBA" id="ARBA00008442"/>
    </source>
</evidence>
<gene>
    <name evidence="11" type="ORF">INT46_002323</name>
</gene>
<feature type="domain" description="Protection of telomeres protein 1 ssDNA-binding" evidence="10">
    <location>
        <begin position="173"/>
        <end position="303"/>
    </location>
</feature>
<sequence length="487" mass="56457">KYSWKGLEDFIDISYKYPPTDVFVQVMGMSPQKKPKYGDRDWSIAMDIVDPTIPMVHGKQAYYTCVFFRRNSADLPKVEIGHYILLRKASIQVWKDRPQLKSGPDSPFQVLSNVGEYDRSKDFAMHLGDDEIYQSFKAWRSAKEKLVPNGFGESGAKLRGRPTLSTEELMKKRQYQYFNYIGMIVGCWEKKRNTRTIKLTDFTVNPYPYTRKENTGDDGVIGIVTPDIMLQCTLWDNHADNCPELKFGDYVHLKNCVRNRNEPEKSYLEISIRGNTSSEPHVTKINENDTSLKALLKRKAELEAAVARERSPNIELVASPIRTRVTDLKALISIKELIEKEDTGIEYIRATVQKYRPLDISSWLRDFCKFCKKTFASTISEQCNLCGNLLKPVYKAGFVLQDEKESQLVVWVFDEAADKLFEEYPAQRLKNDPSLWEQFERYMILAQHEIIKPYFDFGIKKYFSTSDSFGDGWNYSIVNTEFVLEDD</sequence>
<name>A0A8H7QMX1_9FUNG</name>
<keyword evidence="7" id="KW-0238">DNA-binding</keyword>
<evidence type="ECO:0000256" key="4">
    <source>
        <dbReference type="ARBA" id="ARBA00015253"/>
    </source>
</evidence>
<dbReference type="InterPro" id="IPR028389">
    <property type="entry name" value="POT1"/>
</dbReference>
<organism evidence="11 12">
    <name type="scientific">Mucor plumbeus</name>
    <dbReference type="NCBI Taxonomy" id="97098"/>
    <lineage>
        <taxon>Eukaryota</taxon>
        <taxon>Fungi</taxon>
        <taxon>Fungi incertae sedis</taxon>
        <taxon>Mucoromycota</taxon>
        <taxon>Mucoromycotina</taxon>
        <taxon>Mucoromycetes</taxon>
        <taxon>Mucorales</taxon>
        <taxon>Mucorineae</taxon>
        <taxon>Mucoraceae</taxon>
        <taxon>Mucor</taxon>
    </lineage>
</organism>
<feature type="non-terminal residue" evidence="11">
    <location>
        <position position="1"/>
    </location>
</feature>
<dbReference type="PANTHER" id="PTHR14513">
    <property type="entry name" value="PROTECTION OF TELOMERES 1"/>
    <property type="match status" value="1"/>
</dbReference>
<evidence type="ECO:0000256" key="6">
    <source>
        <dbReference type="ARBA" id="ARBA00022895"/>
    </source>
</evidence>
<evidence type="ECO:0000313" key="11">
    <source>
        <dbReference type="EMBL" id="KAG2195599.1"/>
    </source>
</evidence>
<keyword evidence="8" id="KW-0539">Nucleus</keyword>
<dbReference type="Proteomes" id="UP000650833">
    <property type="component" value="Unassembled WGS sequence"/>
</dbReference>
<keyword evidence="12" id="KW-1185">Reference proteome</keyword>
<dbReference type="GO" id="GO:0010521">
    <property type="term" value="F:telomerase inhibitor activity"/>
    <property type="evidence" value="ECO:0007669"/>
    <property type="project" value="TreeGrafter"/>
</dbReference>
<comment type="similarity">
    <text evidence="3">Belongs to the telombin family.</text>
</comment>
<comment type="caution">
    <text evidence="11">The sequence shown here is derived from an EMBL/GenBank/DDBJ whole genome shotgun (WGS) entry which is preliminary data.</text>
</comment>
<dbReference type="OrthoDB" id="2186770at2759"/>
<dbReference type="SUPFAM" id="SSF50249">
    <property type="entry name" value="Nucleic acid-binding proteins"/>
    <property type="match status" value="2"/>
</dbReference>
<accession>A0A8H7QMX1</accession>
<evidence type="ECO:0000256" key="7">
    <source>
        <dbReference type="ARBA" id="ARBA00023125"/>
    </source>
</evidence>
<dbReference type="Gene3D" id="2.40.50.140">
    <property type="entry name" value="Nucleic acid-binding proteins"/>
    <property type="match status" value="3"/>
</dbReference>
<evidence type="ECO:0000259" key="10">
    <source>
        <dbReference type="Pfam" id="PF16686"/>
    </source>
</evidence>
<dbReference type="PANTHER" id="PTHR14513:SF0">
    <property type="entry name" value="PROTECTION OF TELOMERES PROTEIN 1"/>
    <property type="match status" value="1"/>
</dbReference>
<evidence type="ECO:0000259" key="9">
    <source>
        <dbReference type="Pfam" id="PF02765"/>
    </source>
</evidence>
<dbReference type="InterPro" id="IPR012340">
    <property type="entry name" value="NA-bd_OB-fold"/>
</dbReference>